<protein>
    <submittedName>
        <fullName evidence="1">Uncharacterized protein</fullName>
    </submittedName>
</protein>
<accession>A0A8C8XRG3</accession>
<organism evidence="1 2">
    <name type="scientific">Panthera leo</name>
    <name type="common">Lion</name>
    <dbReference type="NCBI Taxonomy" id="9689"/>
    <lineage>
        <taxon>Eukaryota</taxon>
        <taxon>Metazoa</taxon>
        <taxon>Chordata</taxon>
        <taxon>Craniata</taxon>
        <taxon>Vertebrata</taxon>
        <taxon>Euteleostomi</taxon>
        <taxon>Mammalia</taxon>
        <taxon>Eutheria</taxon>
        <taxon>Laurasiatheria</taxon>
        <taxon>Carnivora</taxon>
        <taxon>Feliformia</taxon>
        <taxon>Felidae</taxon>
        <taxon>Pantherinae</taxon>
        <taxon>Panthera</taxon>
    </lineage>
</organism>
<reference evidence="1" key="1">
    <citation type="submission" date="2025-08" db="UniProtKB">
        <authorList>
            <consortium name="Ensembl"/>
        </authorList>
    </citation>
    <scope>IDENTIFICATION</scope>
</reference>
<evidence type="ECO:0000313" key="1">
    <source>
        <dbReference type="Ensembl" id="ENSPLOP00000023049.1"/>
    </source>
</evidence>
<name>A0A8C8XRG3_PANLE</name>
<dbReference type="Proteomes" id="UP000694399">
    <property type="component" value="Unassembled WGS sequence"/>
</dbReference>
<dbReference type="Ensembl" id="ENSPLOT00000025456.1">
    <property type="protein sequence ID" value="ENSPLOP00000023049.1"/>
    <property type="gene ID" value="ENSPLOG00000016887.1"/>
</dbReference>
<evidence type="ECO:0000313" key="2">
    <source>
        <dbReference type="Proteomes" id="UP000694399"/>
    </source>
</evidence>
<proteinExistence type="predicted"/>
<keyword evidence="2" id="KW-1185">Reference proteome</keyword>
<dbReference type="AlphaFoldDB" id="A0A8C8XRG3"/>
<sequence length="86" mass="9565">MRRSWNALCRQGLPYRLYRPSPGLLSPSSVWATSGPRSQLFWPLKGWLSIQAPRWPLLVSLSTRACAGPEVIWSLVQAKSLGGQTS</sequence>
<reference evidence="1" key="2">
    <citation type="submission" date="2025-09" db="UniProtKB">
        <authorList>
            <consortium name="Ensembl"/>
        </authorList>
    </citation>
    <scope>IDENTIFICATION</scope>
</reference>